<evidence type="ECO:0000256" key="15">
    <source>
        <dbReference type="PIRSR" id="PIRSR001365-2"/>
    </source>
</evidence>
<dbReference type="PRINTS" id="PR00146">
    <property type="entry name" value="DHPICSNTHASE"/>
</dbReference>
<dbReference type="HAMAP" id="MF_00418">
    <property type="entry name" value="DapA"/>
    <property type="match status" value="1"/>
</dbReference>
<dbReference type="EC" id="4.3.3.7" evidence="4 12"/>
<keyword evidence="18" id="KW-1185">Reference proteome</keyword>
<dbReference type="PIRSF" id="PIRSF001365">
    <property type="entry name" value="DHDPS"/>
    <property type="match status" value="1"/>
</dbReference>
<feature type="binding site" evidence="12 15">
    <location>
        <position position="45"/>
    </location>
    <ligand>
        <name>pyruvate</name>
        <dbReference type="ChEBI" id="CHEBI:15361"/>
    </ligand>
</feature>
<keyword evidence="8 12" id="KW-0457">Lysine biosynthesis</keyword>
<dbReference type="InterPro" id="IPR013785">
    <property type="entry name" value="Aldolase_TIM"/>
</dbReference>
<evidence type="ECO:0000256" key="14">
    <source>
        <dbReference type="PIRSR" id="PIRSR001365-1"/>
    </source>
</evidence>
<dbReference type="Proteomes" id="UP000580856">
    <property type="component" value="Unassembled WGS sequence"/>
</dbReference>
<name>A0A846QHZ7_9BACT</name>
<dbReference type="PROSITE" id="PS00665">
    <property type="entry name" value="DHDPS_1"/>
    <property type="match status" value="1"/>
</dbReference>
<evidence type="ECO:0000313" key="18">
    <source>
        <dbReference type="Proteomes" id="UP000580856"/>
    </source>
</evidence>
<accession>A0A846QHZ7</accession>
<protein>
    <recommendedName>
        <fullName evidence="4 12">4-hydroxy-tetrahydrodipicolinate synthase</fullName>
        <shortName evidence="12">HTPA synthase</shortName>
        <ecNumber evidence="4 12">4.3.3.7</ecNumber>
    </recommendedName>
</protein>
<comment type="similarity">
    <text evidence="3 12 13">Belongs to the DapA family.</text>
</comment>
<feature type="site" description="Part of a proton relay during catalysis" evidence="12 16">
    <location>
        <position position="44"/>
    </location>
</feature>
<dbReference type="SMART" id="SM01130">
    <property type="entry name" value="DHDPS"/>
    <property type="match status" value="1"/>
</dbReference>
<feature type="site" description="L-lysine inhibitor binding; via carbonyl oxygen" evidence="16">
    <location>
        <position position="49"/>
    </location>
</feature>
<comment type="caution">
    <text evidence="17">The sequence shown here is derived from an EMBL/GenBank/DDBJ whole genome shotgun (WGS) entry which is preliminary data.</text>
</comment>
<evidence type="ECO:0000256" key="13">
    <source>
        <dbReference type="PIRNR" id="PIRNR001365"/>
    </source>
</evidence>
<evidence type="ECO:0000256" key="2">
    <source>
        <dbReference type="ARBA" id="ARBA00005120"/>
    </source>
</evidence>
<keyword evidence="7 12" id="KW-0220">Diaminopimelate biosynthesis</keyword>
<dbReference type="PROSITE" id="PS00666">
    <property type="entry name" value="DHDPS_2"/>
    <property type="match status" value="1"/>
</dbReference>
<dbReference type="InterPro" id="IPR005263">
    <property type="entry name" value="DapA"/>
</dbReference>
<evidence type="ECO:0000256" key="10">
    <source>
        <dbReference type="ARBA" id="ARBA00023270"/>
    </source>
</evidence>
<feature type="active site" description="Proton donor/acceptor" evidence="12 14">
    <location>
        <position position="133"/>
    </location>
</feature>
<reference evidence="17 18" key="1">
    <citation type="submission" date="2020-03" db="EMBL/GenBank/DDBJ databases">
        <title>Genomic Encyclopedia of Type Strains, Phase IV (KMG-IV): sequencing the most valuable type-strain genomes for metagenomic binning, comparative biology and taxonomic classification.</title>
        <authorList>
            <person name="Goeker M."/>
        </authorList>
    </citation>
    <scope>NUCLEOTIDE SEQUENCE [LARGE SCALE GENOMIC DNA]</scope>
    <source>
        <strain evidence="17 18">DSM 24233</strain>
    </source>
</reference>
<evidence type="ECO:0000256" key="3">
    <source>
        <dbReference type="ARBA" id="ARBA00007592"/>
    </source>
</evidence>
<dbReference type="CDD" id="cd00950">
    <property type="entry name" value="DHDPS"/>
    <property type="match status" value="1"/>
</dbReference>
<dbReference type="PANTHER" id="PTHR12128:SF66">
    <property type="entry name" value="4-HYDROXY-2-OXOGLUTARATE ALDOLASE, MITOCHONDRIAL"/>
    <property type="match status" value="1"/>
</dbReference>
<dbReference type="Gene3D" id="3.20.20.70">
    <property type="entry name" value="Aldolase class I"/>
    <property type="match status" value="1"/>
</dbReference>
<evidence type="ECO:0000313" key="17">
    <source>
        <dbReference type="EMBL" id="NJB66730.1"/>
    </source>
</evidence>
<dbReference type="GO" id="GO:0019877">
    <property type="term" value="P:diaminopimelate biosynthetic process"/>
    <property type="evidence" value="ECO:0007669"/>
    <property type="project" value="UniProtKB-UniRule"/>
</dbReference>
<comment type="subunit">
    <text evidence="12">Homotetramer; dimer of dimers.</text>
</comment>
<dbReference type="InterPro" id="IPR002220">
    <property type="entry name" value="DapA-like"/>
</dbReference>
<evidence type="ECO:0000256" key="6">
    <source>
        <dbReference type="ARBA" id="ARBA00022605"/>
    </source>
</evidence>
<evidence type="ECO:0000256" key="8">
    <source>
        <dbReference type="ARBA" id="ARBA00023154"/>
    </source>
</evidence>
<evidence type="ECO:0000256" key="11">
    <source>
        <dbReference type="ARBA" id="ARBA00047836"/>
    </source>
</evidence>
<dbReference type="GO" id="GO:0008840">
    <property type="term" value="F:4-hydroxy-tetrahydrodipicolinate synthase activity"/>
    <property type="evidence" value="ECO:0007669"/>
    <property type="project" value="UniProtKB-UniRule"/>
</dbReference>
<comment type="caution">
    <text evidence="12">Was originally thought to be a dihydrodipicolinate synthase (DHDPS), catalyzing the condensation of (S)-aspartate-beta-semialdehyde [(S)-ASA] and pyruvate to dihydrodipicolinate (DHDP). However, it was shown in E.coli that the product of the enzymatic reaction is not dihydrodipicolinate but in fact (4S)-4-hydroxy-2,3,4,5-tetrahydro-(2S)-dipicolinic acid (HTPA), and that the consecutive dehydration reaction leading to DHDP is not spontaneous but catalyzed by DapB.</text>
</comment>
<keyword evidence="10 12" id="KW-0704">Schiff base</keyword>
<comment type="catalytic activity">
    <reaction evidence="11 12">
        <text>L-aspartate 4-semialdehyde + pyruvate = (2S,4S)-4-hydroxy-2,3,4,5-tetrahydrodipicolinate + H2O + H(+)</text>
        <dbReference type="Rhea" id="RHEA:34171"/>
        <dbReference type="ChEBI" id="CHEBI:15361"/>
        <dbReference type="ChEBI" id="CHEBI:15377"/>
        <dbReference type="ChEBI" id="CHEBI:15378"/>
        <dbReference type="ChEBI" id="CHEBI:67139"/>
        <dbReference type="ChEBI" id="CHEBI:537519"/>
        <dbReference type="EC" id="4.3.3.7"/>
    </reaction>
</comment>
<feature type="site" description="Part of a proton relay during catalysis" evidence="12 16">
    <location>
        <position position="107"/>
    </location>
</feature>
<keyword evidence="6 12" id="KW-0028">Amino-acid biosynthesis</keyword>
<dbReference type="UniPathway" id="UPA00034">
    <property type="reaction ID" value="UER00017"/>
</dbReference>
<dbReference type="InterPro" id="IPR020625">
    <property type="entry name" value="Schiff_base-form_aldolases_AS"/>
</dbReference>
<dbReference type="PANTHER" id="PTHR12128">
    <property type="entry name" value="DIHYDRODIPICOLINATE SYNTHASE"/>
    <property type="match status" value="1"/>
</dbReference>
<feature type="binding site" evidence="12 15">
    <location>
        <position position="204"/>
    </location>
    <ligand>
        <name>pyruvate</name>
        <dbReference type="ChEBI" id="CHEBI:15361"/>
    </ligand>
</feature>
<comment type="subcellular location">
    <subcellularLocation>
        <location evidence="12">Cytoplasm</location>
    </subcellularLocation>
</comment>
<keyword evidence="5 12" id="KW-0963">Cytoplasm</keyword>
<organism evidence="17 18">
    <name type="scientific">Desulfobaculum xiamenense</name>
    <dbReference type="NCBI Taxonomy" id="995050"/>
    <lineage>
        <taxon>Bacteria</taxon>
        <taxon>Pseudomonadati</taxon>
        <taxon>Thermodesulfobacteriota</taxon>
        <taxon>Desulfovibrionia</taxon>
        <taxon>Desulfovibrionales</taxon>
        <taxon>Desulfovibrionaceae</taxon>
        <taxon>Desulfobaculum</taxon>
    </lineage>
</organism>
<evidence type="ECO:0000256" key="9">
    <source>
        <dbReference type="ARBA" id="ARBA00023239"/>
    </source>
</evidence>
<dbReference type="Pfam" id="PF00701">
    <property type="entry name" value="DHDPS"/>
    <property type="match status" value="1"/>
</dbReference>
<dbReference type="EMBL" id="JAATJA010000001">
    <property type="protein sequence ID" value="NJB66730.1"/>
    <property type="molecule type" value="Genomic_DNA"/>
</dbReference>
<dbReference type="SUPFAM" id="SSF51569">
    <property type="entry name" value="Aldolase"/>
    <property type="match status" value="1"/>
</dbReference>
<dbReference type="InterPro" id="IPR020624">
    <property type="entry name" value="Schiff_base-form_aldolases_CS"/>
</dbReference>
<proteinExistence type="inferred from homology"/>
<feature type="site" description="L-lysine inhibitor binding" evidence="16">
    <location>
        <position position="106"/>
    </location>
</feature>
<dbReference type="GO" id="GO:0009089">
    <property type="term" value="P:lysine biosynthetic process via diaminopimelate"/>
    <property type="evidence" value="ECO:0007669"/>
    <property type="project" value="UniProtKB-UniRule"/>
</dbReference>
<evidence type="ECO:0000256" key="1">
    <source>
        <dbReference type="ARBA" id="ARBA00003294"/>
    </source>
</evidence>
<keyword evidence="9 12" id="KW-0456">Lyase</keyword>
<dbReference type="GO" id="GO:0005829">
    <property type="term" value="C:cytosol"/>
    <property type="evidence" value="ECO:0007669"/>
    <property type="project" value="TreeGrafter"/>
</dbReference>
<evidence type="ECO:0000256" key="7">
    <source>
        <dbReference type="ARBA" id="ARBA00022915"/>
    </source>
</evidence>
<gene>
    <name evidence="12" type="primary">dapA</name>
    <name evidence="17" type="ORF">GGQ74_000370</name>
</gene>
<sequence>MQFKGAFSALVTPFRNGEIDEEAFRAFIEWQIEQGIDGLVPCGTTGESATLTHAEHGRVIKICVDQVKGRVPVLAGSGSNNTLEAIELTRYAKEAGADGALLITPYYNKPTPAGLVAHFKAIATEVSIPIVVYNVPGRTALNVQPATLKAIKDAVPEVVGVKEATGNLKQVSEMIELCGEDFCMLSGDDFTVLPLLALGGCGVISVVSNVMPAAMSGMCKAFAEGDIATARKLHYHMAPLCRALFSETNPIPVKTAVSMMGMCTEEFRLPLVPMQPDTRAALEKVMLESGVLNTEELAEATA</sequence>
<evidence type="ECO:0000256" key="4">
    <source>
        <dbReference type="ARBA" id="ARBA00012086"/>
    </source>
</evidence>
<feature type="site" description="L-lysine inhibitor binding" evidence="16">
    <location>
        <position position="84"/>
    </location>
</feature>
<feature type="active site" description="Schiff-base intermediate with substrate" evidence="12 14">
    <location>
        <position position="162"/>
    </location>
</feature>
<dbReference type="AlphaFoldDB" id="A0A846QHZ7"/>
<dbReference type="NCBIfam" id="TIGR00674">
    <property type="entry name" value="dapA"/>
    <property type="match status" value="1"/>
</dbReference>
<evidence type="ECO:0000256" key="12">
    <source>
        <dbReference type="HAMAP-Rule" id="MF_00418"/>
    </source>
</evidence>
<evidence type="ECO:0000256" key="5">
    <source>
        <dbReference type="ARBA" id="ARBA00022490"/>
    </source>
</evidence>
<feature type="site" description="L-lysine inhibitor binding" evidence="16">
    <location>
        <position position="80"/>
    </location>
</feature>
<comment type="pathway">
    <text evidence="2 12">Amino-acid biosynthesis; L-lysine biosynthesis via DAP pathway; (S)-tetrahydrodipicolinate from L-aspartate: step 3/4.</text>
</comment>
<evidence type="ECO:0000256" key="16">
    <source>
        <dbReference type="PIRSR" id="PIRSR001365-3"/>
    </source>
</evidence>
<comment type="function">
    <text evidence="1 12">Catalyzes the condensation of (S)-aspartate-beta-semialdehyde [(S)-ASA] and pyruvate to 4-hydroxy-tetrahydrodipicolinate (HTPA).</text>
</comment>
<dbReference type="RefSeq" id="WP_167939842.1">
    <property type="nucleotide sequence ID" value="NZ_JAATJA010000001.1"/>
</dbReference>